<comment type="function">
    <text evidence="3">DNA-dependent ATPase and ATP-dependent 5'-3' DNA helicase. Has no activity on blunt DNA or DNA with 3'-overhangs, requires at least 10 bases of 5'-ssDNA for helicase activity.</text>
</comment>
<reference evidence="7" key="1">
    <citation type="submission" date="2019-05" db="EMBL/GenBank/DDBJ databases">
        <title>Complete genome sequencing of Dialister sp. strain 5BBH33.</title>
        <authorList>
            <person name="Sakamoto M."/>
            <person name="Murakami T."/>
            <person name="Mori H."/>
        </authorList>
    </citation>
    <scope>NUCLEOTIDE SEQUENCE [LARGE SCALE GENOMIC DNA]</scope>
    <source>
        <strain evidence="7">5BBH33</strain>
    </source>
</reference>
<dbReference type="KEGG" id="dho:Dia5BBH33_10540"/>
<comment type="similarity">
    <text evidence="3">Belongs to the RecD family. RecD2 subfamily.</text>
</comment>
<dbReference type="InterPro" id="IPR055446">
    <property type="entry name" value="RecD2_N_OB"/>
</dbReference>
<dbReference type="InterPro" id="IPR010994">
    <property type="entry name" value="RuvA_2-like"/>
</dbReference>
<dbReference type="PANTHER" id="PTHR43788:SF6">
    <property type="entry name" value="DNA HELICASE B"/>
    <property type="match status" value="1"/>
</dbReference>
<dbReference type="Proteomes" id="UP000320585">
    <property type="component" value="Chromosome"/>
</dbReference>
<dbReference type="GO" id="GO:0017116">
    <property type="term" value="F:single-stranded DNA helicase activity"/>
    <property type="evidence" value="ECO:0007669"/>
    <property type="project" value="TreeGrafter"/>
</dbReference>
<dbReference type="InterPro" id="IPR006345">
    <property type="entry name" value="RecD2"/>
</dbReference>
<dbReference type="GO" id="GO:0006310">
    <property type="term" value="P:DNA recombination"/>
    <property type="evidence" value="ECO:0007669"/>
    <property type="project" value="InterPro"/>
</dbReference>
<dbReference type="GO" id="GO:0005524">
    <property type="term" value="F:ATP binding"/>
    <property type="evidence" value="ECO:0007669"/>
    <property type="project" value="UniProtKB-UniRule"/>
</dbReference>
<name>A0A8D5A4P4_9FIRM</name>
<dbReference type="SMART" id="SM00278">
    <property type="entry name" value="HhH1"/>
    <property type="match status" value="2"/>
</dbReference>
<dbReference type="Gene3D" id="1.10.10.2220">
    <property type="match status" value="1"/>
</dbReference>
<evidence type="ECO:0000259" key="4">
    <source>
        <dbReference type="SMART" id="SM00278"/>
    </source>
</evidence>
<dbReference type="HAMAP" id="MF_01488">
    <property type="entry name" value="RecD2"/>
    <property type="match status" value="1"/>
</dbReference>
<sequence>MTEEIQGIVKKTIFSSKDGRFCVFLIEEKESGKTVTVSLNSELPYIGQHVLLRGCWFKHPRFGLQFKAQQMQAFVPEKSEEIRKYLSSGVIAGIGPAMADKIVDFFGDKTLKIFENNIDALLDVPGIGPKSLKKIKEAYDEVAGLQDIILFLQSVNVSEKFAADLQTLHGEDLDIILKEDPYQLLHDIPDMHFQDVDKIALAMGVSELSADRISHGIKNALWYEYSRGNSCAPKDQVYQEAAAMLGLSYDSVSTIAADFTGRDKPDELIHEGISYFYLPFLYEAETDSARRIRKLLDMEPEGRSVNLSLERFEKSNFITLEDEQKDAVKKSLDFGLVVITGGPGTGKTTLVKAIVYAAEQCGLKVKLMAPTGRAAKRLSSSSGREAETIHKALEAELHENGEAYFNKNQSDTLSEDIIIVDEASMMDVVLFHSLLSALKEGTHLILVGDVDQLPPVGPGNPLKAIIESEMAPVVRLNHIFRQEEGSGIIENAVLIREGKYCCPDENGDFQILYTDSEDDAFHKIMTLCWHFHYADEDNKLKMQVLSPMYKGACGVDHLNASIQKVVQGSDHLPFPFAVGDKVMQRRNDYEKKVYNGDVGIVWAVNENKLFVRYYEKEIEYTRAEWGDLQLAYASTVHKSQGSEYDTIIFALLPEQRIMLQRNLLYTGITRARKKTILVTTESALSQAISSTRTQHRYSLLLPLIKGMNHE</sequence>
<feature type="domain" description="AAA+ ATPase" evidence="5">
    <location>
        <begin position="333"/>
        <end position="484"/>
    </location>
</feature>
<dbReference type="Pfam" id="PF14490">
    <property type="entry name" value="HHH_RecD2"/>
    <property type="match status" value="1"/>
</dbReference>
<dbReference type="InterPro" id="IPR050534">
    <property type="entry name" value="Coronavir_polyprotein_1ab"/>
</dbReference>
<dbReference type="AlphaFoldDB" id="A0A8D5A4P4"/>
<dbReference type="InterPro" id="IPR003583">
    <property type="entry name" value="Hlx-hairpin-Hlx_DNA-bd_motif"/>
</dbReference>
<feature type="domain" description="Helix-hairpin-helix DNA-binding motif class 1" evidence="4">
    <location>
        <begin position="119"/>
        <end position="138"/>
    </location>
</feature>
<dbReference type="SUPFAM" id="SSF52540">
    <property type="entry name" value="P-loop containing nucleoside triphosphate hydrolases"/>
    <property type="match status" value="2"/>
</dbReference>
<dbReference type="GO" id="GO:0006281">
    <property type="term" value="P:DNA repair"/>
    <property type="evidence" value="ECO:0007669"/>
    <property type="project" value="InterPro"/>
</dbReference>
<protein>
    <recommendedName>
        <fullName evidence="3">ATP-dependent RecD2 DNA helicase</fullName>
        <ecNumber evidence="3">5.6.2.3</ecNumber>
    </recommendedName>
    <alternativeName>
        <fullName evidence="3">DNA 5'-3' helicase subunit RecD2</fullName>
    </alternativeName>
</protein>
<evidence type="ECO:0000313" key="7">
    <source>
        <dbReference type="Proteomes" id="UP000320585"/>
    </source>
</evidence>
<dbReference type="GO" id="GO:0016787">
    <property type="term" value="F:hydrolase activity"/>
    <property type="evidence" value="ECO:0007669"/>
    <property type="project" value="UniProtKB-KW"/>
</dbReference>
<comment type="catalytic activity">
    <reaction evidence="3">
        <text>ATP + H2O = ADP + phosphate + H(+)</text>
        <dbReference type="Rhea" id="RHEA:13065"/>
        <dbReference type="ChEBI" id="CHEBI:15377"/>
        <dbReference type="ChEBI" id="CHEBI:15378"/>
        <dbReference type="ChEBI" id="CHEBI:30616"/>
        <dbReference type="ChEBI" id="CHEBI:43474"/>
        <dbReference type="ChEBI" id="CHEBI:456216"/>
        <dbReference type="EC" id="5.6.2.3"/>
    </reaction>
</comment>
<organism evidence="6 7">
    <name type="scientific">Dialister hominis</name>
    <dbReference type="NCBI Taxonomy" id="2582419"/>
    <lineage>
        <taxon>Bacteria</taxon>
        <taxon>Bacillati</taxon>
        <taxon>Bacillota</taxon>
        <taxon>Negativicutes</taxon>
        <taxon>Veillonellales</taxon>
        <taxon>Veillonellaceae</taxon>
        <taxon>Dialister</taxon>
    </lineage>
</organism>
<dbReference type="Pfam" id="PF13538">
    <property type="entry name" value="UvrD_C_2"/>
    <property type="match status" value="1"/>
</dbReference>
<dbReference type="EMBL" id="AP019697">
    <property type="protein sequence ID" value="BBK25119.1"/>
    <property type="molecule type" value="Genomic_DNA"/>
</dbReference>
<dbReference type="GO" id="GO:0043139">
    <property type="term" value="F:5'-3' DNA helicase activity"/>
    <property type="evidence" value="ECO:0007669"/>
    <property type="project" value="UniProtKB-UniRule"/>
</dbReference>
<evidence type="ECO:0000256" key="2">
    <source>
        <dbReference type="ARBA" id="ARBA00022840"/>
    </source>
</evidence>
<dbReference type="EC" id="5.6.2.3" evidence="3"/>
<dbReference type="CDD" id="cd17933">
    <property type="entry name" value="DEXSc_RecD-like"/>
    <property type="match status" value="1"/>
</dbReference>
<dbReference type="InterPro" id="IPR029493">
    <property type="entry name" value="RecD2-like_HHH"/>
</dbReference>
<dbReference type="Gene3D" id="1.10.150.20">
    <property type="entry name" value="5' to 3' exonuclease, C-terminal subdomain"/>
    <property type="match status" value="1"/>
</dbReference>
<dbReference type="RefSeq" id="WP_108849674.1">
    <property type="nucleotide sequence ID" value="NZ_AP019697.1"/>
</dbReference>
<dbReference type="GeneID" id="92716269"/>
<dbReference type="InterPro" id="IPR041451">
    <property type="entry name" value="RecD2_SH13"/>
</dbReference>
<dbReference type="Gene3D" id="2.30.30.940">
    <property type="match status" value="1"/>
</dbReference>
<keyword evidence="1 3" id="KW-0547">Nucleotide-binding</keyword>
<proteinExistence type="inferred from homology"/>
<feature type="binding site" evidence="3">
    <location>
        <begin position="344"/>
        <end position="348"/>
    </location>
    <ligand>
        <name>ATP</name>
        <dbReference type="ChEBI" id="CHEBI:30616"/>
    </ligand>
</feature>
<dbReference type="SMART" id="SM00382">
    <property type="entry name" value="AAA"/>
    <property type="match status" value="1"/>
</dbReference>
<evidence type="ECO:0000256" key="1">
    <source>
        <dbReference type="ARBA" id="ARBA00022741"/>
    </source>
</evidence>
<dbReference type="Pfam" id="PF23139">
    <property type="entry name" value="OB_YrrC"/>
    <property type="match status" value="1"/>
</dbReference>
<dbReference type="InterPro" id="IPR027785">
    <property type="entry name" value="UvrD-like_helicase_C"/>
</dbReference>
<evidence type="ECO:0000259" key="5">
    <source>
        <dbReference type="SMART" id="SM00382"/>
    </source>
</evidence>
<keyword evidence="3" id="KW-0238">DNA-binding</keyword>
<dbReference type="InterPro" id="IPR027417">
    <property type="entry name" value="P-loop_NTPase"/>
</dbReference>
<keyword evidence="3" id="KW-0378">Hydrolase</keyword>
<keyword evidence="3" id="KW-0413">Isomerase</keyword>
<dbReference type="SUPFAM" id="SSF47781">
    <property type="entry name" value="RuvA domain 2-like"/>
    <property type="match status" value="1"/>
</dbReference>
<gene>
    <name evidence="3 6" type="primary">recD2</name>
    <name evidence="6" type="ORF">Dia5BBH33_10540</name>
</gene>
<dbReference type="NCBIfam" id="TIGR01448">
    <property type="entry name" value="recD_rel"/>
    <property type="match status" value="1"/>
</dbReference>
<dbReference type="InterPro" id="IPR003593">
    <property type="entry name" value="AAA+_ATPase"/>
</dbReference>
<evidence type="ECO:0000256" key="3">
    <source>
        <dbReference type="HAMAP-Rule" id="MF_01488"/>
    </source>
</evidence>
<dbReference type="GO" id="GO:0009338">
    <property type="term" value="C:exodeoxyribonuclease V complex"/>
    <property type="evidence" value="ECO:0007669"/>
    <property type="project" value="TreeGrafter"/>
</dbReference>
<accession>A0A8D5A4P4</accession>
<dbReference type="OrthoDB" id="9803432at2"/>
<dbReference type="GO" id="GO:0003677">
    <property type="term" value="F:DNA binding"/>
    <property type="evidence" value="ECO:0007669"/>
    <property type="project" value="UniProtKB-UniRule"/>
</dbReference>
<dbReference type="Pfam" id="PF14520">
    <property type="entry name" value="HHH_5"/>
    <property type="match status" value="1"/>
</dbReference>
<feature type="domain" description="Helix-hairpin-helix DNA-binding motif class 1" evidence="4">
    <location>
        <begin position="84"/>
        <end position="105"/>
    </location>
</feature>
<dbReference type="PANTHER" id="PTHR43788">
    <property type="entry name" value="DNA2/NAM7 HELICASE FAMILY MEMBER"/>
    <property type="match status" value="1"/>
</dbReference>
<dbReference type="CDD" id="cd18809">
    <property type="entry name" value="SF1_C_RecD"/>
    <property type="match status" value="1"/>
</dbReference>
<dbReference type="Pfam" id="PF13604">
    <property type="entry name" value="AAA_30"/>
    <property type="match status" value="1"/>
</dbReference>
<evidence type="ECO:0000313" key="6">
    <source>
        <dbReference type="EMBL" id="BBK25119.1"/>
    </source>
</evidence>
<keyword evidence="2 3" id="KW-0067">ATP-binding</keyword>
<dbReference type="Gene3D" id="3.40.50.300">
    <property type="entry name" value="P-loop containing nucleotide triphosphate hydrolases"/>
    <property type="match status" value="2"/>
</dbReference>
<dbReference type="Pfam" id="PF18335">
    <property type="entry name" value="SH3_13"/>
    <property type="match status" value="1"/>
</dbReference>
<keyword evidence="3 6" id="KW-0347">Helicase</keyword>
<keyword evidence="7" id="KW-1185">Reference proteome</keyword>